<proteinExistence type="predicted"/>
<sequence length="175" mass="19800">MPISGNSRVQCGAALGAEKHEPTSDLARRCREAIKEDLEEERAVVLATLAGAGKSIREIRRNCANRKTKKTALRNRNGTTTASSRRMEKLIHDFYSDLFDSYVHLPPHRLTEDGDVIPEILPTEVRHAIMSMKNRTLFDSDRIKSEHKNEKKHLPLILSIFVEALYTLFVGMQGC</sequence>
<name>A0ABR1ESW3_NECAM</name>
<protein>
    <submittedName>
        <fullName evidence="1">Uncharacterized protein</fullName>
    </submittedName>
</protein>
<evidence type="ECO:0000313" key="2">
    <source>
        <dbReference type="Proteomes" id="UP001303046"/>
    </source>
</evidence>
<gene>
    <name evidence="1" type="primary">Necator_chrX.g25735</name>
    <name evidence="1" type="ORF">RB195_025569</name>
</gene>
<comment type="caution">
    <text evidence="1">The sequence shown here is derived from an EMBL/GenBank/DDBJ whole genome shotgun (WGS) entry which is preliminary data.</text>
</comment>
<accession>A0ABR1ESW3</accession>
<evidence type="ECO:0000313" key="1">
    <source>
        <dbReference type="EMBL" id="KAK6765739.1"/>
    </source>
</evidence>
<dbReference type="EMBL" id="JAVFWL010000006">
    <property type="protein sequence ID" value="KAK6765739.1"/>
    <property type="molecule type" value="Genomic_DNA"/>
</dbReference>
<organism evidence="1 2">
    <name type="scientific">Necator americanus</name>
    <name type="common">Human hookworm</name>
    <dbReference type="NCBI Taxonomy" id="51031"/>
    <lineage>
        <taxon>Eukaryota</taxon>
        <taxon>Metazoa</taxon>
        <taxon>Ecdysozoa</taxon>
        <taxon>Nematoda</taxon>
        <taxon>Chromadorea</taxon>
        <taxon>Rhabditida</taxon>
        <taxon>Rhabditina</taxon>
        <taxon>Rhabditomorpha</taxon>
        <taxon>Strongyloidea</taxon>
        <taxon>Ancylostomatidae</taxon>
        <taxon>Bunostominae</taxon>
        <taxon>Necator</taxon>
    </lineage>
</organism>
<dbReference type="Proteomes" id="UP001303046">
    <property type="component" value="Unassembled WGS sequence"/>
</dbReference>
<reference evidence="1 2" key="1">
    <citation type="submission" date="2023-08" db="EMBL/GenBank/DDBJ databases">
        <title>A Necator americanus chromosomal reference genome.</title>
        <authorList>
            <person name="Ilik V."/>
            <person name="Petrzelkova K.J."/>
            <person name="Pardy F."/>
            <person name="Fuh T."/>
            <person name="Niatou-Singa F.S."/>
            <person name="Gouil Q."/>
            <person name="Baker L."/>
            <person name="Ritchie M.E."/>
            <person name="Jex A.R."/>
            <person name="Gazzola D."/>
            <person name="Li H."/>
            <person name="Toshio Fujiwara R."/>
            <person name="Zhan B."/>
            <person name="Aroian R.V."/>
            <person name="Pafco B."/>
            <person name="Schwarz E.M."/>
        </authorList>
    </citation>
    <scope>NUCLEOTIDE SEQUENCE [LARGE SCALE GENOMIC DNA]</scope>
    <source>
        <strain evidence="1 2">Aroian</strain>
        <tissue evidence="1">Whole animal</tissue>
    </source>
</reference>
<keyword evidence="2" id="KW-1185">Reference proteome</keyword>